<evidence type="ECO:0000313" key="7">
    <source>
        <dbReference type="EMBL" id="PZD72440.1"/>
    </source>
</evidence>
<protein>
    <submittedName>
        <fullName evidence="7">2-hydroxy-3-oxopropionate reductase</fullName>
        <ecNumber evidence="7">1.1.1.60</ecNumber>
    </submittedName>
</protein>
<keyword evidence="3" id="KW-0520">NAD</keyword>
<dbReference type="InterPro" id="IPR015815">
    <property type="entry name" value="HIBADH-related"/>
</dbReference>
<dbReference type="EMBL" id="PQWO01000010">
    <property type="protein sequence ID" value="PZD72440.1"/>
    <property type="molecule type" value="Genomic_DNA"/>
</dbReference>
<dbReference type="InterPro" id="IPR036291">
    <property type="entry name" value="NAD(P)-bd_dom_sf"/>
</dbReference>
<dbReference type="Proteomes" id="UP000248857">
    <property type="component" value="Unassembled WGS sequence"/>
</dbReference>
<dbReference type="InterPro" id="IPR006115">
    <property type="entry name" value="6PGDH_NADP-bd"/>
</dbReference>
<keyword evidence="2 7" id="KW-0560">Oxidoreductase</keyword>
<dbReference type="InterPro" id="IPR013328">
    <property type="entry name" value="6PGD_dom2"/>
</dbReference>
<sequence>MQIGLIGTGLMGLPMATRLLANHHVLTVYNRTPDKLPPLQAAGANLAASPAEVITAADCTILMLTDAAAIHELILTDAAQAALPGHTILQMGTIAPAESQNIRDAVVEAGGDYLEAPVLGSIPEAKTGELIVMVGAELAQFQRWLPILSCVGTQPRLIGPVGTAAALKLALNQLIGSLTTAFALSLSFTQHHGVESEMLMEILRTSALYAPTFDKKLPRMESQNYDNPNFPAKHLFKDLNLFLASSADLQTGMVAAVQDLLQQAMEQHADDDYSALFSVVNRQP</sequence>
<accession>A0A2W1JFJ2</accession>
<evidence type="ECO:0000313" key="8">
    <source>
        <dbReference type="Proteomes" id="UP000248857"/>
    </source>
</evidence>
<dbReference type="PANTHER" id="PTHR43580:SF9">
    <property type="entry name" value="GLYOXYLATE_SUCCINIC SEMIALDEHYDE REDUCTASE 1"/>
    <property type="match status" value="1"/>
</dbReference>
<keyword evidence="8" id="KW-1185">Reference proteome</keyword>
<dbReference type="Pfam" id="PF14833">
    <property type="entry name" value="NAD_binding_11"/>
    <property type="match status" value="1"/>
</dbReference>
<proteinExistence type="inferred from homology"/>
<evidence type="ECO:0000259" key="5">
    <source>
        <dbReference type="Pfam" id="PF03446"/>
    </source>
</evidence>
<dbReference type="SUPFAM" id="SSF48179">
    <property type="entry name" value="6-phosphogluconate dehydrogenase C-terminal domain-like"/>
    <property type="match status" value="1"/>
</dbReference>
<feature type="active site" evidence="4">
    <location>
        <position position="168"/>
    </location>
</feature>
<evidence type="ECO:0000256" key="4">
    <source>
        <dbReference type="PIRSR" id="PIRSR000103-1"/>
    </source>
</evidence>
<comment type="similarity">
    <text evidence="1">Belongs to the HIBADH-related family.</text>
</comment>
<evidence type="ECO:0000256" key="3">
    <source>
        <dbReference type="ARBA" id="ARBA00023027"/>
    </source>
</evidence>
<dbReference type="GO" id="GO:0008679">
    <property type="term" value="F:2-hydroxy-3-oxopropionate reductase activity"/>
    <property type="evidence" value="ECO:0007669"/>
    <property type="project" value="UniProtKB-EC"/>
</dbReference>
<dbReference type="InterPro" id="IPR008927">
    <property type="entry name" value="6-PGluconate_DH-like_C_sf"/>
</dbReference>
<evidence type="ECO:0000256" key="1">
    <source>
        <dbReference type="ARBA" id="ARBA00009080"/>
    </source>
</evidence>
<dbReference type="PANTHER" id="PTHR43580">
    <property type="entry name" value="OXIDOREDUCTASE GLYR1-RELATED"/>
    <property type="match status" value="1"/>
</dbReference>
<dbReference type="InterPro" id="IPR051265">
    <property type="entry name" value="HIBADH-related_NP60_sf"/>
</dbReference>
<dbReference type="GO" id="GO:0050661">
    <property type="term" value="F:NADP binding"/>
    <property type="evidence" value="ECO:0007669"/>
    <property type="project" value="InterPro"/>
</dbReference>
<name>A0A2W1JFJ2_9CYAN</name>
<dbReference type="RefSeq" id="WP_110987129.1">
    <property type="nucleotide sequence ID" value="NZ_CAWNWM010000010.1"/>
</dbReference>
<reference evidence="7 8" key="1">
    <citation type="journal article" date="2018" name="Sci. Rep.">
        <title>A novel species of the marine cyanobacterium Acaryochloris with a unique pigment content and lifestyle.</title>
        <authorList>
            <person name="Partensky F."/>
            <person name="Six C."/>
            <person name="Ratin M."/>
            <person name="Garczarek L."/>
            <person name="Vaulot D."/>
            <person name="Probert I."/>
            <person name="Calteau A."/>
            <person name="Gourvil P."/>
            <person name="Marie D."/>
            <person name="Grebert T."/>
            <person name="Bouchier C."/>
            <person name="Le Panse S."/>
            <person name="Gachenot M."/>
            <person name="Rodriguez F."/>
            <person name="Garrido J.L."/>
        </authorList>
    </citation>
    <scope>NUCLEOTIDE SEQUENCE [LARGE SCALE GENOMIC DNA]</scope>
    <source>
        <strain evidence="7 8">RCC1774</strain>
    </source>
</reference>
<evidence type="ECO:0000259" key="6">
    <source>
        <dbReference type="Pfam" id="PF14833"/>
    </source>
</evidence>
<dbReference type="Pfam" id="PF03446">
    <property type="entry name" value="NAD_binding_2"/>
    <property type="match status" value="1"/>
</dbReference>
<dbReference type="AlphaFoldDB" id="A0A2W1JFJ2"/>
<organism evidence="7 8">
    <name type="scientific">Acaryochloris thomasi RCC1774</name>
    <dbReference type="NCBI Taxonomy" id="1764569"/>
    <lineage>
        <taxon>Bacteria</taxon>
        <taxon>Bacillati</taxon>
        <taxon>Cyanobacteriota</taxon>
        <taxon>Cyanophyceae</taxon>
        <taxon>Acaryochloridales</taxon>
        <taxon>Acaryochloridaceae</taxon>
        <taxon>Acaryochloris</taxon>
        <taxon>Acaryochloris thomasi</taxon>
    </lineage>
</organism>
<dbReference type="EC" id="1.1.1.60" evidence="7"/>
<gene>
    <name evidence="7" type="primary">garR_2</name>
    <name evidence="7" type="ORF">C1752_03734</name>
</gene>
<dbReference type="Gene3D" id="1.10.1040.10">
    <property type="entry name" value="N-(1-d-carboxylethyl)-l-norvaline Dehydrogenase, domain 2"/>
    <property type="match status" value="1"/>
</dbReference>
<dbReference type="GO" id="GO:0051287">
    <property type="term" value="F:NAD binding"/>
    <property type="evidence" value="ECO:0007669"/>
    <property type="project" value="InterPro"/>
</dbReference>
<dbReference type="PIRSF" id="PIRSF000103">
    <property type="entry name" value="HIBADH"/>
    <property type="match status" value="1"/>
</dbReference>
<dbReference type="InterPro" id="IPR029154">
    <property type="entry name" value="HIBADH-like_NADP-bd"/>
</dbReference>
<comment type="caution">
    <text evidence="7">The sequence shown here is derived from an EMBL/GenBank/DDBJ whole genome shotgun (WGS) entry which is preliminary data.</text>
</comment>
<feature type="domain" description="6-phosphogluconate dehydrogenase NADP-binding" evidence="5">
    <location>
        <begin position="2"/>
        <end position="154"/>
    </location>
</feature>
<evidence type="ECO:0000256" key="2">
    <source>
        <dbReference type="ARBA" id="ARBA00023002"/>
    </source>
</evidence>
<feature type="domain" description="3-hydroxyisobutyrate dehydrogenase-like NAD-binding" evidence="6">
    <location>
        <begin position="162"/>
        <end position="278"/>
    </location>
</feature>
<dbReference type="OrthoDB" id="9786703at2"/>
<dbReference type="SUPFAM" id="SSF51735">
    <property type="entry name" value="NAD(P)-binding Rossmann-fold domains"/>
    <property type="match status" value="1"/>
</dbReference>
<dbReference type="Gene3D" id="3.40.50.720">
    <property type="entry name" value="NAD(P)-binding Rossmann-like Domain"/>
    <property type="match status" value="1"/>
</dbReference>